<organism evidence="3 4">
    <name type="scientific">Anaerococcus tetradius</name>
    <dbReference type="NCBI Taxonomy" id="33036"/>
    <lineage>
        <taxon>Bacteria</taxon>
        <taxon>Bacillati</taxon>
        <taxon>Bacillota</taxon>
        <taxon>Tissierellia</taxon>
        <taxon>Tissierellales</taxon>
        <taxon>Peptoniphilaceae</taxon>
        <taxon>Anaerococcus</taxon>
    </lineage>
</organism>
<dbReference type="STRING" id="33036.HMPREF3200_00392"/>
<dbReference type="PANTHER" id="PTHR34039:SF1">
    <property type="entry name" value="UPF0102 PROTEIN YRAN"/>
    <property type="match status" value="1"/>
</dbReference>
<protein>
    <recommendedName>
        <fullName evidence="2">UPF0102 protein HMPREF3200_00392</fullName>
    </recommendedName>
</protein>
<name>A0A133KHQ3_9FIRM</name>
<dbReference type="GO" id="GO:0003676">
    <property type="term" value="F:nucleic acid binding"/>
    <property type="evidence" value="ECO:0007669"/>
    <property type="project" value="InterPro"/>
</dbReference>
<sequence>MTYKKQFGDFGENLVEDYLREKSYTILDRNYRKPFGEIDIIAKIDDFIVFVEVKTRKNRNFENPSEAVTPSKQAKIIKASQAYLIENKLTDFLMRFDVAEVVVESREINYIENAF</sequence>
<accession>A0A133KHQ3</accession>
<dbReference type="EMBL" id="LRPM01000009">
    <property type="protein sequence ID" value="KWZ79000.1"/>
    <property type="molecule type" value="Genomic_DNA"/>
</dbReference>
<dbReference type="SUPFAM" id="SSF52980">
    <property type="entry name" value="Restriction endonuclease-like"/>
    <property type="match status" value="1"/>
</dbReference>
<dbReference type="NCBIfam" id="TIGR00252">
    <property type="entry name" value="YraN family protein"/>
    <property type="match status" value="1"/>
</dbReference>
<comment type="caution">
    <text evidence="3">The sequence shown here is derived from an EMBL/GenBank/DDBJ whole genome shotgun (WGS) entry which is preliminary data.</text>
</comment>
<dbReference type="InterPro" id="IPR003509">
    <property type="entry name" value="UPF0102_YraN-like"/>
</dbReference>
<evidence type="ECO:0000256" key="1">
    <source>
        <dbReference type="ARBA" id="ARBA00006738"/>
    </source>
</evidence>
<dbReference type="AlphaFoldDB" id="A0A133KHQ3"/>
<dbReference type="CDD" id="cd20736">
    <property type="entry name" value="PoNe_Nuclease"/>
    <property type="match status" value="1"/>
</dbReference>
<dbReference type="PANTHER" id="PTHR34039">
    <property type="entry name" value="UPF0102 PROTEIN YRAN"/>
    <property type="match status" value="1"/>
</dbReference>
<keyword evidence="4" id="KW-1185">Reference proteome</keyword>
<dbReference type="PATRIC" id="fig|33036.3.peg.392"/>
<proteinExistence type="inferred from homology"/>
<dbReference type="HAMAP" id="MF_00048">
    <property type="entry name" value="UPF0102"/>
    <property type="match status" value="1"/>
</dbReference>
<evidence type="ECO:0000313" key="4">
    <source>
        <dbReference type="Proteomes" id="UP000070383"/>
    </source>
</evidence>
<dbReference type="Pfam" id="PF02021">
    <property type="entry name" value="UPF0102"/>
    <property type="match status" value="1"/>
</dbReference>
<evidence type="ECO:0000256" key="2">
    <source>
        <dbReference type="HAMAP-Rule" id="MF_00048"/>
    </source>
</evidence>
<reference evidence="4" key="1">
    <citation type="submission" date="2016-01" db="EMBL/GenBank/DDBJ databases">
        <authorList>
            <person name="Mitreva M."/>
            <person name="Pepin K.H."/>
            <person name="Mihindukulasuriya K.A."/>
            <person name="Fulton R."/>
            <person name="Fronick C."/>
            <person name="O'Laughlin M."/>
            <person name="Miner T."/>
            <person name="Herter B."/>
            <person name="Rosa B.A."/>
            <person name="Cordes M."/>
            <person name="Tomlinson C."/>
            <person name="Wollam A."/>
            <person name="Palsikar V.B."/>
            <person name="Mardis E.R."/>
            <person name="Wilson R.K."/>
        </authorList>
    </citation>
    <scope>NUCLEOTIDE SEQUENCE [LARGE SCALE GENOMIC DNA]</scope>
    <source>
        <strain evidence="4">MJR8151</strain>
    </source>
</reference>
<comment type="similarity">
    <text evidence="1 2">Belongs to the UPF0102 family.</text>
</comment>
<dbReference type="InterPro" id="IPR011856">
    <property type="entry name" value="tRNA_endonuc-like_dom_sf"/>
</dbReference>
<dbReference type="Gene3D" id="3.40.1350.10">
    <property type="match status" value="1"/>
</dbReference>
<dbReference type="RefSeq" id="WP_004836451.1">
    <property type="nucleotide sequence ID" value="NZ_CAMPNK010000025.1"/>
</dbReference>
<dbReference type="NCBIfam" id="NF009150">
    <property type="entry name" value="PRK12497.1-3"/>
    <property type="match status" value="1"/>
</dbReference>
<dbReference type="InterPro" id="IPR011335">
    <property type="entry name" value="Restrct_endonuc-II-like"/>
</dbReference>
<evidence type="ECO:0000313" key="3">
    <source>
        <dbReference type="EMBL" id="KWZ79000.1"/>
    </source>
</evidence>
<dbReference type="Proteomes" id="UP000070383">
    <property type="component" value="Unassembled WGS sequence"/>
</dbReference>
<dbReference type="NCBIfam" id="NF009154">
    <property type="entry name" value="PRK12497.3-3"/>
    <property type="match status" value="1"/>
</dbReference>
<gene>
    <name evidence="3" type="ORF">HMPREF3200_00392</name>
</gene>